<dbReference type="Gene3D" id="1.25.40.10">
    <property type="entry name" value="Tetratricopeptide repeat domain"/>
    <property type="match status" value="4"/>
</dbReference>
<dbReference type="InterPro" id="IPR024983">
    <property type="entry name" value="CHAT_dom"/>
</dbReference>
<dbReference type="eggNOG" id="KOG4626">
    <property type="taxonomic scope" value="Eukaryota"/>
</dbReference>
<dbReference type="STRING" id="747525.W4K308"/>
<gene>
    <name evidence="2" type="ORF">HETIRDRAFT_322489</name>
</gene>
<dbReference type="EMBL" id="KI925460">
    <property type="protein sequence ID" value="ETW80119.1"/>
    <property type="molecule type" value="Genomic_DNA"/>
</dbReference>
<dbReference type="GeneID" id="20670861"/>
<dbReference type="SUPFAM" id="SSF48452">
    <property type="entry name" value="TPR-like"/>
    <property type="match status" value="3"/>
</dbReference>
<dbReference type="AlphaFoldDB" id="W4K308"/>
<keyword evidence="3" id="KW-1185">Reference proteome</keyword>
<dbReference type="PANTHER" id="PTHR19959">
    <property type="entry name" value="KINESIN LIGHT CHAIN"/>
    <property type="match status" value="1"/>
</dbReference>
<dbReference type="KEGG" id="hir:HETIRDRAFT_322489"/>
<dbReference type="Pfam" id="PF13374">
    <property type="entry name" value="TPR_10"/>
    <property type="match status" value="1"/>
</dbReference>
<dbReference type="InParanoid" id="W4K308"/>
<feature type="domain" description="CHAT" evidence="1">
    <location>
        <begin position="944"/>
        <end position="1227"/>
    </location>
</feature>
<name>W4K308_HETIT</name>
<reference evidence="2 3" key="1">
    <citation type="journal article" date="2012" name="New Phytol.">
        <title>Insight into trade-off between wood decay and parasitism from the genome of a fungal forest pathogen.</title>
        <authorList>
            <person name="Olson A."/>
            <person name="Aerts A."/>
            <person name="Asiegbu F."/>
            <person name="Belbahri L."/>
            <person name="Bouzid O."/>
            <person name="Broberg A."/>
            <person name="Canback B."/>
            <person name="Coutinho P.M."/>
            <person name="Cullen D."/>
            <person name="Dalman K."/>
            <person name="Deflorio G."/>
            <person name="van Diepen L.T."/>
            <person name="Dunand C."/>
            <person name="Duplessis S."/>
            <person name="Durling M."/>
            <person name="Gonthier P."/>
            <person name="Grimwood J."/>
            <person name="Fossdal C.G."/>
            <person name="Hansson D."/>
            <person name="Henrissat B."/>
            <person name="Hietala A."/>
            <person name="Himmelstrand K."/>
            <person name="Hoffmeister D."/>
            <person name="Hogberg N."/>
            <person name="James T.Y."/>
            <person name="Karlsson M."/>
            <person name="Kohler A."/>
            <person name="Kues U."/>
            <person name="Lee Y.H."/>
            <person name="Lin Y.C."/>
            <person name="Lind M."/>
            <person name="Lindquist E."/>
            <person name="Lombard V."/>
            <person name="Lucas S."/>
            <person name="Lunden K."/>
            <person name="Morin E."/>
            <person name="Murat C."/>
            <person name="Park J."/>
            <person name="Raffaello T."/>
            <person name="Rouze P."/>
            <person name="Salamov A."/>
            <person name="Schmutz J."/>
            <person name="Solheim H."/>
            <person name="Stahlberg J."/>
            <person name="Velez H."/>
            <person name="de Vries R.P."/>
            <person name="Wiebenga A."/>
            <person name="Woodward S."/>
            <person name="Yakovlev I."/>
            <person name="Garbelotto M."/>
            <person name="Martin F."/>
            <person name="Grigoriev I.V."/>
            <person name="Stenlid J."/>
        </authorList>
    </citation>
    <scope>NUCLEOTIDE SEQUENCE [LARGE SCALE GENOMIC DNA]</scope>
    <source>
        <strain evidence="2 3">TC 32-1</strain>
    </source>
</reference>
<dbReference type="OrthoDB" id="9991317at2759"/>
<protein>
    <recommendedName>
        <fullName evidence="1">CHAT domain-containing protein</fullName>
    </recommendedName>
</protein>
<accession>W4K308</accession>
<dbReference type="PANTHER" id="PTHR19959:SF119">
    <property type="entry name" value="FUNGAL LIPASE-LIKE DOMAIN-CONTAINING PROTEIN"/>
    <property type="match status" value="1"/>
</dbReference>
<evidence type="ECO:0000259" key="1">
    <source>
        <dbReference type="Pfam" id="PF12770"/>
    </source>
</evidence>
<dbReference type="HOGENOM" id="CLU_001305_0_1_1"/>
<evidence type="ECO:0000313" key="3">
    <source>
        <dbReference type="Proteomes" id="UP000030671"/>
    </source>
</evidence>
<dbReference type="InterPro" id="IPR011990">
    <property type="entry name" value="TPR-like_helical_dom_sf"/>
</dbReference>
<evidence type="ECO:0000313" key="2">
    <source>
        <dbReference type="EMBL" id="ETW80119.1"/>
    </source>
</evidence>
<proteinExistence type="predicted"/>
<sequence length="1228" mass="136328">MPLRSIDVENLTQTNLLQDVIEDQEQAIYDLANSILSNSKDSGPISALETVIYFLRESLQLRPRLHPRRSESLHHLATALITRFDRIGQISSLNLAIALHRDALRLRGPQHPKYSASLVGLAEGLSERFRCTGQVQDAYEAALLYSKSFHLQPTSHSDHLASSSLVAALLTRFSAIGQPQDFYSAVSRHHGSQMIGQEDQLEAYGLGYRAGELVATFRQNGQTSDLDAGIWLYRQALVLLSAHDPNRTKFMINLSSALTTRFENSGHRADSLEAVAINREVLKLLSQSHPDRSMVLNNLANTLDMRYGQMGQLEDLHEALLLHRDALKRRPIPHPDRAMSLSNLASTLGALFGRTGELADLDEAVKLLREALILRPAPHSMRSHSLNNLATALDTRFTQTGQIDDLDEAISLHREARLLLPPPHPERPYSLINLANALVARFDQTRQQVDLNEAIALFRAALMQLPKQHTSRPGSMSVLGSALSKRSRKIGQLDDIDQAVSLHRESLLLIPPLDPDRPRLLHNLANTLARRFDKQGQIHDLHETVCLHREALELRPSGHPDRLLSLNELARVLSRRFDNTGDISDLDEALRACRECVHKLPADDPATCTYAGTLGDVLMSLHSHSQTHKSDHLGDAMAAFRAAATCKSAGALRRFVVARRWAYHADGIHSSALEAFRTAIQLLPHIAMLGLDLTSRHEVLSQISGNSTLACDAALCAIRSDQPAVAVELIEEGRAIFWAQALQLRTPLDDLRLVKPALAQKLENISRALELGSQRENSRLTTDKSQKVMMMEAEEVRYRRLNEDWLRAVTEARGVEGFRNFLRHKRLVDLQKAASNGPVVILIAGNTASSALIVMSSGVESILLPSLTHADVEVLVRSLKTALSFDMYSFMKTLKAPLKALVEKGQAYRRISDLSVHPDERAYNTKRRAKRPSEEPDDVFRDILAILWTCVVKPVIQHLAVKKTNTPPRLWWCQTGSFALLPIHAAGIYAPNHPSTENALDYIVSSYTPTLSSLLALTPPREDQFKMVVTIQPPNSRYRQLPCAKDELNKIQQHVPEEYLVAFGIPGAPSSVEMITASLLEASIAHFACHGQQDPKHPLESCLLLEDGPLKISRVLATPKPNAWLIFLSACQTAMGDDRLPDEVIHLAASFLFSGFRTAVATMWSIRDKDGPTIADHFYAELFGDQTIGKGSSTTGAAQALHQAVIKLRTECENAAFERWVPFIHLGL</sequence>
<dbReference type="RefSeq" id="XP_009548639.1">
    <property type="nucleotide sequence ID" value="XM_009550344.1"/>
</dbReference>
<dbReference type="Proteomes" id="UP000030671">
    <property type="component" value="Unassembled WGS sequence"/>
</dbReference>
<organism evidence="2 3">
    <name type="scientific">Heterobasidion irregulare (strain TC 32-1)</name>
    <dbReference type="NCBI Taxonomy" id="747525"/>
    <lineage>
        <taxon>Eukaryota</taxon>
        <taxon>Fungi</taxon>
        <taxon>Dikarya</taxon>
        <taxon>Basidiomycota</taxon>
        <taxon>Agaricomycotina</taxon>
        <taxon>Agaricomycetes</taxon>
        <taxon>Russulales</taxon>
        <taxon>Bondarzewiaceae</taxon>
        <taxon>Heterobasidion</taxon>
        <taxon>Heterobasidion annosum species complex</taxon>
    </lineage>
</organism>
<dbReference type="Pfam" id="PF12770">
    <property type="entry name" value="CHAT"/>
    <property type="match status" value="1"/>
</dbReference>